<dbReference type="PROSITE" id="PS51257">
    <property type="entry name" value="PROKAR_LIPOPROTEIN"/>
    <property type="match status" value="1"/>
</dbReference>
<dbReference type="EMBL" id="MU001503">
    <property type="protein sequence ID" value="KAF2442934.1"/>
    <property type="molecule type" value="Genomic_DNA"/>
</dbReference>
<gene>
    <name evidence="2" type="ORF">P171DRAFT_474250</name>
</gene>
<feature type="region of interest" description="Disordered" evidence="1">
    <location>
        <begin position="263"/>
        <end position="289"/>
    </location>
</feature>
<dbReference type="Proteomes" id="UP000799764">
    <property type="component" value="Unassembled WGS sequence"/>
</dbReference>
<keyword evidence="3" id="KW-1185">Reference proteome</keyword>
<protein>
    <submittedName>
        <fullName evidence="2">Uncharacterized protein</fullName>
    </submittedName>
</protein>
<feature type="region of interest" description="Disordered" evidence="1">
    <location>
        <begin position="116"/>
        <end position="156"/>
    </location>
</feature>
<proteinExistence type="predicted"/>
<dbReference type="AlphaFoldDB" id="A0A9P4PH88"/>
<name>A0A9P4PH88_9PLEO</name>
<reference evidence="2" key="1">
    <citation type="journal article" date="2020" name="Stud. Mycol.">
        <title>101 Dothideomycetes genomes: a test case for predicting lifestyles and emergence of pathogens.</title>
        <authorList>
            <person name="Haridas S."/>
            <person name="Albert R."/>
            <person name="Binder M."/>
            <person name="Bloem J."/>
            <person name="Labutti K."/>
            <person name="Salamov A."/>
            <person name="Andreopoulos B."/>
            <person name="Baker S."/>
            <person name="Barry K."/>
            <person name="Bills G."/>
            <person name="Bluhm B."/>
            <person name="Cannon C."/>
            <person name="Castanera R."/>
            <person name="Culley D."/>
            <person name="Daum C."/>
            <person name="Ezra D."/>
            <person name="Gonzalez J."/>
            <person name="Henrissat B."/>
            <person name="Kuo A."/>
            <person name="Liang C."/>
            <person name="Lipzen A."/>
            <person name="Lutzoni F."/>
            <person name="Magnuson J."/>
            <person name="Mondo S."/>
            <person name="Nolan M."/>
            <person name="Ohm R."/>
            <person name="Pangilinan J."/>
            <person name="Park H.-J."/>
            <person name="Ramirez L."/>
            <person name="Alfaro M."/>
            <person name="Sun H."/>
            <person name="Tritt A."/>
            <person name="Yoshinaga Y."/>
            <person name="Zwiers L.-H."/>
            <person name="Turgeon B."/>
            <person name="Goodwin S."/>
            <person name="Spatafora J."/>
            <person name="Crous P."/>
            <person name="Grigoriev I."/>
        </authorList>
    </citation>
    <scope>NUCLEOTIDE SEQUENCE</scope>
    <source>
        <strain evidence="2">CBS 690.94</strain>
    </source>
</reference>
<comment type="caution">
    <text evidence="2">The sequence shown here is derived from an EMBL/GenBank/DDBJ whole genome shotgun (WGS) entry which is preliminary data.</text>
</comment>
<accession>A0A9P4PH88</accession>
<evidence type="ECO:0000256" key="1">
    <source>
        <dbReference type="SAM" id="MobiDB-lite"/>
    </source>
</evidence>
<sequence>MSRVPYPIPRLTHCSVLLGAAGCCWVLLDASDRLPQQARWLREGPTMRRAPASSQQRTQIAAVACRLAGLFIPASETRAVPAICQPHCTCAGDGLQGFRSACSCAVPATRRVTSAMPRFSTASASQRERRSPTSVTHPGNDAAQHSAKGPPPPAAIATADAISHRTSSASSACALCTVQLPLREGCMEDGFKTEASAAAGQCRQLHLVLYARLSLLVQKPSRSMVWHRHRPVERRGPQSSIPPVADSRRCRIRRGRCVELPPVSGNPSQVISRPRPTAHSTPYTPRDATVQPGPLGFVLRCTTLREKDPRHHRTNPTRVRRRATREGKNLPLTTNLTIAAIVNSKTNQLGLAFLSESSACPFLLSSPCRMPSAALRQWLTAGADGARGQLHVTIFKPSTCFRTDSQRLLCKFAVRLSSSPTHRLPRLTAEPQKEASASARVMSCIKLAA</sequence>
<evidence type="ECO:0000313" key="2">
    <source>
        <dbReference type="EMBL" id="KAF2442934.1"/>
    </source>
</evidence>
<evidence type="ECO:0000313" key="3">
    <source>
        <dbReference type="Proteomes" id="UP000799764"/>
    </source>
</evidence>
<organism evidence="2 3">
    <name type="scientific">Karstenula rhodostoma CBS 690.94</name>
    <dbReference type="NCBI Taxonomy" id="1392251"/>
    <lineage>
        <taxon>Eukaryota</taxon>
        <taxon>Fungi</taxon>
        <taxon>Dikarya</taxon>
        <taxon>Ascomycota</taxon>
        <taxon>Pezizomycotina</taxon>
        <taxon>Dothideomycetes</taxon>
        <taxon>Pleosporomycetidae</taxon>
        <taxon>Pleosporales</taxon>
        <taxon>Massarineae</taxon>
        <taxon>Didymosphaeriaceae</taxon>
        <taxon>Karstenula</taxon>
    </lineage>
</organism>